<dbReference type="EMBL" id="UZAF01016966">
    <property type="protein sequence ID" value="VDO36242.1"/>
    <property type="molecule type" value="Genomic_DNA"/>
</dbReference>
<feature type="compositionally biased region" description="Basic and acidic residues" evidence="1">
    <location>
        <begin position="16"/>
        <end position="29"/>
    </location>
</feature>
<name>A0A3P7Y5H3_HAEPC</name>
<keyword evidence="3" id="KW-1185">Reference proteome</keyword>
<reference evidence="2 3" key="1">
    <citation type="submission" date="2018-11" db="EMBL/GenBank/DDBJ databases">
        <authorList>
            <consortium name="Pathogen Informatics"/>
        </authorList>
    </citation>
    <scope>NUCLEOTIDE SEQUENCE [LARGE SCALE GENOMIC DNA]</scope>
    <source>
        <strain evidence="2 3">MHpl1</strain>
    </source>
</reference>
<protein>
    <submittedName>
        <fullName evidence="2">Uncharacterized protein</fullName>
    </submittedName>
</protein>
<gene>
    <name evidence="2" type="ORF">HPLM_LOCUS8957</name>
</gene>
<sequence length="80" mass="8671">MSSSSLFGRPLSAVGDGRKHDFSTERCPPEGEDGALKRPIVTISGQSMGVRVTQKVTRESSSGQERVNYFKSYLSSSSVE</sequence>
<proteinExistence type="predicted"/>
<organism evidence="2 3">
    <name type="scientific">Haemonchus placei</name>
    <name type="common">Barber's pole worm</name>
    <dbReference type="NCBI Taxonomy" id="6290"/>
    <lineage>
        <taxon>Eukaryota</taxon>
        <taxon>Metazoa</taxon>
        <taxon>Ecdysozoa</taxon>
        <taxon>Nematoda</taxon>
        <taxon>Chromadorea</taxon>
        <taxon>Rhabditida</taxon>
        <taxon>Rhabditina</taxon>
        <taxon>Rhabditomorpha</taxon>
        <taxon>Strongyloidea</taxon>
        <taxon>Trichostrongylidae</taxon>
        <taxon>Haemonchus</taxon>
    </lineage>
</organism>
<accession>A0A3P7Y5H3</accession>
<feature type="region of interest" description="Disordered" evidence="1">
    <location>
        <begin position="1"/>
        <end position="37"/>
    </location>
</feature>
<dbReference type="AlphaFoldDB" id="A0A3P7Y5H3"/>
<dbReference type="Proteomes" id="UP000268014">
    <property type="component" value="Unassembled WGS sequence"/>
</dbReference>
<evidence type="ECO:0000256" key="1">
    <source>
        <dbReference type="SAM" id="MobiDB-lite"/>
    </source>
</evidence>
<evidence type="ECO:0000313" key="2">
    <source>
        <dbReference type="EMBL" id="VDO36242.1"/>
    </source>
</evidence>
<evidence type="ECO:0000313" key="3">
    <source>
        <dbReference type="Proteomes" id="UP000268014"/>
    </source>
</evidence>